<dbReference type="Proteomes" id="UP000467132">
    <property type="component" value="Unassembled WGS sequence"/>
</dbReference>
<accession>A0A845QX56</accession>
<name>A0A845QX56_9CLOT</name>
<evidence type="ECO:0000256" key="1">
    <source>
        <dbReference type="SAM" id="Phobius"/>
    </source>
</evidence>
<organism evidence="2 3">
    <name type="scientific">Senegalia massiliensis</name>
    <dbReference type="NCBI Taxonomy" id="1720316"/>
    <lineage>
        <taxon>Bacteria</taxon>
        <taxon>Bacillati</taxon>
        <taxon>Bacillota</taxon>
        <taxon>Clostridia</taxon>
        <taxon>Eubacteriales</taxon>
        <taxon>Clostridiaceae</taxon>
        <taxon>Senegalia</taxon>
    </lineage>
</organism>
<keyword evidence="1" id="KW-0812">Transmembrane</keyword>
<evidence type="ECO:0000313" key="2">
    <source>
        <dbReference type="EMBL" id="NBI07527.1"/>
    </source>
</evidence>
<gene>
    <name evidence="2" type="ORF">D3Z33_11765</name>
</gene>
<protein>
    <submittedName>
        <fullName evidence="2">Uncharacterized protein</fullName>
    </submittedName>
</protein>
<reference evidence="2 3" key="1">
    <citation type="submission" date="2018-08" db="EMBL/GenBank/DDBJ databases">
        <title>Murine metabolic-syndrome-specific gut microbial biobank.</title>
        <authorList>
            <person name="Liu C."/>
        </authorList>
    </citation>
    <scope>NUCLEOTIDE SEQUENCE [LARGE SCALE GENOMIC DNA]</scope>
    <source>
        <strain evidence="2 3">583</strain>
    </source>
</reference>
<dbReference type="RefSeq" id="WP_160197993.1">
    <property type="nucleotide sequence ID" value="NZ_QXXA01000013.1"/>
</dbReference>
<keyword evidence="3" id="KW-1185">Reference proteome</keyword>
<evidence type="ECO:0000313" key="3">
    <source>
        <dbReference type="Proteomes" id="UP000467132"/>
    </source>
</evidence>
<sequence length="86" mass="9923">MAQIIQLFDIISKWFVSHGATITIWGSIGILFLSMIAYMAWHFLSEIFKALGNVSKHYGRKSSNFIYRVFKVDNPDYNDDEDNGQT</sequence>
<dbReference type="AlphaFoldDB" id="A0A845QX56"/>
<feature type="transmembrane region" description="Helical" evidence="1">
    <location>
        <begin position="22"/>
        <end position="41"/>
    </location>
</feature>
<keyword evidence="1" id="KW-0472">Membrane</keyword>
<comment type="caution">
    <text evidence="2">The sequence shown here is derived from an EMBL/GenBank/DDBJ whole genome shotgun (WGS) entry which is preliminary data.</text>
</comment>
<keyword evidence="1" id="KW-1133">Transmembrane helix</keyword>
<proteinExistence type="predicted"/>
<dbReference type="EMBL" id="QXXA01000013">
    <property type="protein sequence ID" value="NBI07527.1"/>
    <property type="molecule type" value="Genomic_DNA"/>
</dbReference>